<organism evidence="2 3">
    <name type="scientific">Yersinia bercovieri</name>
    <dbReference type="NCBI Taxonomy" id="634"/>
    <lineage>
        <taxon>Bacteria</taxon>
        <taxon>Pseudomonadati</taxon>
        <taxon>Pseudomonadota</taxon>
        <taxon>Gammaproteobacteria</taxon>
        <taxon>Enterobacterales</taxon>
        <taxon>Yersiniaceae</taxon>
        <taxon>Yersinia</taxon>
    </lineage>
</organism>
<sequence>MPQLQSYWPREENITACILTEAESLADSQLLAVHEPMRLDRVEFHSGKAKQVGEGALLEFLLEHNRPLPLIGASGVGKSHLVRWVHAQLKRREDRAKYHIIRIPKNASLPRVLTTILEGLEGDEYQKIREKVNGVGQQLIPENVAEHIALKLRQALNAACAAVPEELQQAQMGKIQLDESRKQQLKDIQQHAASTRLPALFFDSVMTQYFTAPGACLNNIALRFCQGADDDSIANLRYEMSAEDFTFSGLNLRQVSPAVLPYLVNQQLLTSDEKKQAAARVVNGVIPQALGDTFGELFSFNRTSFQELMRMIRSQLLAEGRSLILLVEDLAATSAIEDVLIDCLLEEEEYEGKKVLCTLNSIIAVTEGHDSFKRHRNTLGTRARYEWVIQQQHATESDAALKKRVVDFCGRYLNAARHGAVALEKYHHQQDGQRYRDIPVWQDQEVLENESAAPALASFGSSSYGHPLFPFNPAAIGQLVERHCQDKEHGLVFIPRNILNAILREPLRNYRQSYLDGQFPPLRYEGIICGQELQQRVRLSGVSQPDRVNSLLAIWGGNSANLAGLTPAICEEFDLPQAAELLGDVLPPPPPPPPDKGVKPPPPDKGVKPPPPDKGVKPPPLQPDEPPAIQEWKAVLEKWNQGNALDQARARDIRKWFLEALIACIDWSTELIQTPLTASSAKTQGRIHLPRVLVGNQSRPLVTLEDTPELYSACLAMVRFNHYKNWDFDGSEIDYAAFYNFIDRIETEVKLNVLQEEREELSSIVKDLQLSGAFLGLDGLSSPVSAILVQALLTEPPPMDKSHQLLDDFLTQARANVIDEHRNQRERLIALTAAKKTGAQPYAINGLMLVEAAKSQQIAVGKQPGKIHEVKNRLGGYRNLLLKTQAFITERLSDGTSASLAEVSLCDTMKEIIELANRVDAARPEGETVPFLLKLLKGWKDPELKNLIRQLEKLTLPADNPQVLMREILTVNGKQYELFRQLLEVWSKFEDATGNYLQQRHRDEGGDQIEGAEHEIAQTLTKLTEQLTQLEKSLA</sequence>
<dbReference type="InterPro" id="IPR027417">
    <property type="entry name" value="P-loop_NTPase"/>
</dbReference>
<comment type="caution">
    <text evidence="2">The sequence shown here is derived from an EMBL/GenBank/DDBJ whole genome shotgun (WGS) entry which is preliminary data.</text>
</comment>
<evidence type="ECO:0000313" key="2">
    <source>
        <dbReference type="EMBL" id="PHZ29411.1"/>
    </source>
</evidence>
<dbReference type="NCBIfam" id="NF041065">
    <property type="entry name" value="DpdH"/>
    <property type="match status" value="1"/>
</dbReference>
<evidence type="ECO:0000313" key="3">
    <source>
        <dbReference type="Proteomes" id="UP000229378"/>
    </source>
</evidence>
<name>A0A2G4U7V8_YERBE</name>
<accession>A0A2G4U7V8</accession>
<evidence type="ECO:0000256" key="1">
    <source>
        <dbReference type="SAM" id="MobiDB-lite"/>
    </source>
</evidence>
<reference evidence="2 3" key="1">
    <citation type="submission" date="2017-10" db="EMBL/GenBank/DDBJ databases">
        <authorList>
            <person name="Banno H."/>
            <person name="Chua N.-H."/>
        </authorList>
    </citation>
    <scope>NUCLEOTIDE SEQUENCE [LARGE SCALE GENOMIC DNA]</scope>
    <source>
        <strain evidence="2 3">SCPM-O-B-7607</strain>
    </source>
</reference>
<gene>
    <name evidence="2" type="ORF">CS533_01380</name>
</gene>
<protein>
    <submittedName>
        <fullName evidence="2">ATPase</fullName>
    </submittedName>
</protein>
<dbReference type="Proteomes" id="UP000229378">
    <property type="component" value="Unassembled WGS sequence"/>
</dbReference>
<dbReference type="RefSeq" id="WP_099460347.1">
    <property type="nucleotide sequence ID" value="NZ_PEHN01000001.1"/>
</dbReference>
<feature type="compositionally biased region" description="Pro residues" evidence="1">
    <location>
        <begin position="586"/>
        <end position="626"/>
    </location>
</feature>
<dbReference type="AlphaFoldDB" id="A0A2G4U7V8"/>
<feature type="region of interest" description="Disordered" evidence="1">
    <location>
        <begin position="581"/>
        <end position="626"/>
    </location>
</feature>
<dbReference type="EMBL" id="PEHN01000001">
    <property type="protein sequence ID" value="PHZ29411.1"/>
    <property type="molecule type" value="Genomic_DNA"/>
</dbReference>
<proteinExistence type="predicted"/>
<dbReference type="SUPFAM" id="SSF52540">
    <property type="entry name" value="P-loop containing nucleoside triphosphate hydrolases"/>
    <property type="match status" value="1"/>
</dbReference>